<reference evidence="1" key="1">
    <citation type="submission" date="2014-09" db="EMBL/GenBank/DDBJ databases">
        <authorList>
            <person name="Magalhaes I.L.F."/>
            <person name="Oliveira U."/>
            <person name="Santos F.R."/>
            <person name="Vidigal T.H.D.A."/>
            <person name="Brescovit A.D."/>
            <person name="Santos A.J."/>
        </authorList>
    </citation>
    <scope>NUCLEOTIDE SEQUENCE</scope>
    <source>
        <tissue evidence="1">Shoot tissue taken approximately 20 cm above the soil surface</tissue>
    </source>
</reference>
<accession>A0A0A9DNM4</accession>
<reference evidence="1" key="2">
    <citation type="journal article" date="2015" name="Data Brief">
        <title>Shoot transcriptome of the giant reed, Arundo donax.</title>
        <authorList>
            <person name="Barrero R.A."/>
            <person name="Guerrero F.D."/>
            <person name="Moolhuijzen P."/>
            <person name="Goolsby J.A."/>
            <person name="Tidwell J."/>
            <person name="Bellgard S.E."/>
            <person name="Bellgard M.I."/>
        </authorList>
    </citation>
    <scope>NUCLEOTIDE SEQUENCE</scope>
    <source>
        <tissue evidence="1">Shoot tissue taken approximately 20 cm above the soil surface</tissue>
    </source>
</reference>
<dbReference type="EMBL" id="GBRH01210640">
    <property type="protein sequence ID" value="JAD87255.1"/>
    <property type="molecule type" value="Transcribed_RNA"/>
</dbReference>
<organism evidence="1">
    <name type="scientific">Arundo donax</name>
    <name type="common">Giant reed</name>
    <name type="synonym">Donax arundinaceus</name>
    <dbReference type="NCBI Taxonomy" id="35708"/>
    <lineage>
        <taxon>Eukaryota</taxon>
        <taxon>Viridiplantae</taxon>
        <taxon>Streptophyta</taxon>
        <taxon>Embryophyta</taxon>
        <taxon>Tracheophyta</taxon>
        <taxon>Spermatophyta</taxon>
        <taxon>Magnoliopsida</taxon>
        <taxon>Liliopsida</taxon>
        <taxon>Poales</taxon>
        <taxon>Poaceae</taxon>
        <taxon>PACMAD clade</taxon>
        <taxon>Arundinoideae</taxon>
        <taxon>Arundineae</taxon>
        <taxon>Arundo</taxon>
    </lineage>
</organism>
<dbReference type="AlphaFoldDB" id="A0A0A9DNM4"/>
<proteinExistence type="predicted"/>
<protein>
    <submittedName>
        <fullName evidence="1">Sig6</fullName>
    </submittedName>
</protein>
<evidence type="ECO:0000313" key="1">
    <source>
        <dbReference type="EMBL" id="JAD87255.1"/>
    </source>
</evidence>
<sequence>MPARLATFSFVGCSPSIMHSILALATFL</sequence>
<name>A0A0A9DNM4_ARUDO</name>